<evidence type="ECO:0000313" key="5">
    <source>
        <dbReference type="Proteomes" id="UP001328107"/>
    </source>
</evidence>
<sequence length="303" mass="33887">TSSIYFLSLVNTFQMRNACLLFLLIALAHSQYPDGYTQEPTWGKCYMVMSFYNDWIQQFEPKTYKDARNDCRVSGGELASIHTEEENAFILQLRDANNKCGILSRNIGLVCTGKKCVWNDQTDVTYTNFYGEGPSDDGEKRCYSLEYCQATWSSKDCDRRYDDDCWVCSAEPKREQIPCSAGETSYNKGCVSLYTGPEDQATAEASCPGGGHLASIHSDSQNSFYAQLALNAGINGTMYIGGHYSSGDFEWVDGTSHDMQDWANGFPNAVFGSCVQMLLSSGTRGQWTNVDCSIKQPYICYRN</sequence>
<dbReference type="PANTHER" id="PTHR22991:SF41">
    <property type="entry name" value="CUB DOMAIN-CONTAINING PROTEIN-RELATED"/>
    <property type="match status" value="1"/>
</dbReference>
<feature type="domain" description="C-type lectin" evidence="3">
    <location>
        <begin position="41"/>
        <end position="166"/>
    </location>
</feature>
<keyword evidence="1" id="KW-1015">Disulfide bond</keyword>
<dbReference type="Pfam" id="PF00059">
    <property type="entry name" value="Lectin_C"/>
    <property type="match status" value="2"/>
</dbReference>
<dbReference type="SMART" id="SM00034">
    <property type="entry name" value="CLECT"/>
    <property type="match status" value="2"/>
</dbReference>
<dbReference type="Proteomes" id="UP001328107">
    <property type="component" value="Unassembled WGS sequence"/>
</dbReference>
<dbReference type="InterPro" id="IPR050976">
    <property type="entry name" value="Snaclec"/>
</dbReference>
<feature type="domain" description="C-type lectin" evidence="3">
    <location>
        <begin position="186"/>
        <end position="301"/>
    </location>
</feature>
<feature type="chain" id="PRO_5042941231" description="C-type lectin domain-containing protein" evidence="2">
    <location>
        <begin position="31"/>
        <end position="303"/>
    </location>
</feature>
<dbReference type="EMBL" id="BTRK01000005">
    <property type="protein sequence ID" value="GMR56210.1"/>
    <property type="molecule type" value="Genomic_DNA"/>
</dbReference>
<reference evidence="5" key="1">
    <citation type="submission" date="2022-10" db="EMBL/GenBank/DDBJ databases">
        <title>Genome assembly of Pristionchus species.</title>
        <authorList>
            <person name="Yoshida K."/>
            <person name="Sommer R.J."/>
        </authorList>
    </citation>
    <scope>NUCLEOTIDE SEQUENCE [LARGE SCALE GENOMIC DNA]</scope>
    <source>
        <strain evidence="5">RS5460</strain>
    </source>
</reference>
<accession>A0AAN5D534</accession>
<protein>
    <recommendedName>
        <fullName evidence="3">C-type lectin domain-containing protein</fullName>
    </recommendedName>
</protein>
<name>A0AAN5D534_9BILA</name>
<evidence type="ECO:0000256" key="1">
    <source>
        <dbReference type="ARBA" id="ARBA00023157"/>
    </source>
</evidence>
<evidence type="ECO:0000259" key="3">
    <source>
        <dbReference type="PROSITE" id="PS50041"/>
    </source>
</evidence>
<dbReference type="InterPro" id="IPR016186">
    <property type="entry name" value="C-type_lectin-like/link_sf"/>
</dbReference>
<keyword evidence="5" id="KW-1185">Reference proteome</keyword>
<comment type="caution">
    <text evidence="4">The sequence shown here is derived from an EMBL/GenBank/DDBJ whole genome shotgun (WGS) entry which is preliminary data.</text>
</comment>
<dbReference type="CDD" id="cd00037">
    <property type="entry name" value="CLECT"/>
    <property type="match status" value="2"/>
</dbReference>
<dbReference type="PANTHER" id="PTHR22991">
    <property type="entry name" value="PROTEIN CBG13490"/>
    <property type="match status" value="1"/>
</dbReference>
<proteinExistence type="predicted"/>
<keyword evidence="2" id="KW-0732">Signal</keyword>
<gene>
    <name evidence="4" type="ORF">PMAYCL1PPCAC_26405</name>
</gene>
<dbReference type="SUPFAM" id="SSF56436">
    <property type="entry name" value="C-type lectin-like"/>
    <property type="match status" value="2"/>
</dbReference>
<dbReference type="AlphaFoldDB" id="A0AAN5D534"/>
<dbReference type="PROSITE" id="PS50041">
    <property type="entry name" value="C_TYPE_LECTIN_2"/>
    <property type="match status" value="2"/>
</dbReference>
<dbReference type="Gene3D" id="3.10.100.10">
    <property type="entry name" value="Mannose-Binding Protein A, subunit A"/>
    <property type="match status" value="2"/>
</dbReference>
<organism evidence="4 5">
    <name type="scientific">Pristionchus mayeri</name>
    <dbReference type="NCBI Taxonomy" id="1317129"/>
    <lineage>
        <taxon>Eukaryota</taxon>
        <taxon>Metazoa</taxon>
        <taxon>Ecdysozoa</taxon>
        <taxon>Nematoda</taxon>
        <taxon>Chromadorea</taxon>
        <taxon>Rhabditida</taxon>
        <taxon>Rhabditina</taxon>
        <taxon>Diplogasteromorpha</taxon>
        <taxon>Diplogasteroidea</taxon>
        <taxon>Neodiplogasteridae</taxon>
        <taxon>Pristionchus</taxon>
    </lineage>
</organism>
<feature type="non-terminal residue" evidence="4">
    <location>
        <position position="1"/>
    </location>
</feature>
<dbReference type="InterPro" id="IPR016187">
    <property type="entry name" value="CTDL_fold"/>
</dbReference>
<evidence type="ECO:0000256" key="2">
    <source>
        <dbReference type="SAM" id="SignalP"/>
    </source>
</evidence>
<feature type="signal peptide" evidence="2">
    <location>
        <begin position="1"/>
        <end position="30"/>
    </location>
</feature>
<evidence type="ECO:0000313" key="4">
    <source>
        <dbReference type="EMBL" id="GMR56210.1"/>
    </source>
</evidence>
<dbReference type="InterPro" id="IPR001304">
    <property type="entry name" value="C-type_lectin-like"/>
</dbReference>